<organism evidence="1 2">
    <name type="scientific">Candidatus Woesebacteria bacterium GW2011_GWA1_39_12</name>
    <dbReference type="NCBI Taxonomy" id="1618549"/>
    <lineage>
        <taxon>Bacteria</taxon>
        <taxon>Candidatus Woeseibacteriota</taxon>
    </lineage>
</organism>
<dbReference type="Proteomes" id="UP000034325">
    <property type="component" value="Unassembled WGS sequence"/>
</dbReference>
<name>A0A0G0PD87_9BACT</name>
<dbReference type="EMBL" id="LBWA01000041">
    <property type="protein sequence ID" value="KKQ96114.1"/>
    <property type="molecule type" value="Genomic_DNA"/>
</dbReference>
<comment type="caution">
    <text evidence="1">The sequence shown here is derived from an EMBL/GenBank/DDBJ whole genome shotgun (WGS) entry which is preliminary data.</text>
</comment>
<proteinExistence type="predicted"/>
<reference evidence="1 2" key="1">
    <citation type="journal article" date="2015" name="Nature">
        <title>rRNA introns, odd ribosomes, and small enigmatic genomes across a large radiation of phyla.</title>
        <authorList>
            <person name="Brown C.T."/>
            <person name="Hug L.A."/>
            <person name="Thomas B.C."/>
            <person name="Sharon I."/>
            <person name="Castelle C.J."/>
            <person name="Singh A."/>
            <person name="Wilkins M.J."/>
            <person name="Williams K.H."/>
            <person name="Banfield J.F."/>
        </authorList>
    </citation>
    <scope>NUCLEOTIDE SEQUENCE [LARGE SCALE GENOMIC DNA]</scope>
</reference>
<evidence type="ECO:0000313" key="2">
    <source>
        <dbReference type="Proteomes" id="UP000034325"/>
    </source>
</evidence>
<evidence type="ECO:0000313" key="1">
    <source>
        <dbReference type="EMBL" id="KKQ96114.1"/>
    </source>
</evidence>
<dbReference type="AlphaFoldDB" id="A0A0G0PD87"/>
<protein>
    <submittedName>
        <fullName evidence="1">Uncharacterized protein</fullName>
    </submittedName>
</protein>
<sequence length="323" mass="36354">MSGRLPTQTYHEIDEERIDFEYLRNKLKLKQLEAKKSLSEKYPHVEKFFLEKGIELGKIREHSANVLGAGALTGALLLSPPMGAKSLPPPHEIIEKIKIAQAAQITPPQEILVATLTDHLPEKTRPLSRDEEKYLERVFNEIMGVPARATLEGEHLNTTYGIIGAEQHLRRYPGDTIGSHKPYLKEGMAPGLGAWGYFAKSKTELTFDLEEKEKWYAVVQTLYLPDWSRRQPHLKNWYKYRKVMIVNSKNGNAVIAAISDSGPAAWTGKHFGGSPEVMEYLGGPKYKKGPVIIFFVDDPENKVPLGPVEYNKVSLAGIPIERI</sequence>
<accession>A0A0G0PD87</accession>
<gene>
    <name evidence="1" type="ORF">UT23_C0041G0009</name>
</gene>